<reference evidence="14 15" key="1">
    <citation type="submission" date="2018-04" db="EMBL/GenBank/DDBJ databases">
        <title>Genome of Nocardioides gansuensis WSJ-1.</title>
        <authorList>
            <person name="Wu S."/>
            <person name="Wang G."/>
        </authorList>
    </citation>
    <scope>NUCLEOTIDE SEQUENCE [LARGE SCALE GENOMIC DNA]</scope>
    <source>
        <strain evidence="14 15">WSJ-1</strain>
    </source>
</reference>
<dbReference type="PROSITE" id="PS50975">
    <property type="entry name" value="ATP_GRASP"/>
    <property type="match status" value="1"/>
</dbReference>
<dbReference type="GO" id="GO:0008324">
    <property type="term" value="F:monoatomic cation transmembrane transporter activity"/>
    <property type="evidence" value="ECO:0007669"/>
    <property type="project" value="InterPro"/>
</dbReference>
<dbReference type="PROSITE" id="PS51202">
    <property type="entry name" value="RCK_C"/>
    <property type="match status" value="1"/>
</dbReference>
<dbReference type="Gene3D" id="3.40.50.20">
    <property type="match status" value="1"/>
</dbReference>
<evidence type="ECO:0000259" key="13">
    <source>
        <dbReference type="PROSITE" id="PS51202"/>
    </source>
</evidence>
<dbReference type="Pfam" id="PF18030">
    <property type="entry name" value="Rimk_N"/>
    <property type="match status" value="1"/>
</dbReference>
<evidence type="ECO:0000256" key="10">
    <source>
        <dbReference type="PROSITE-ProRule" id="PRU00409"/>
    </source>
</evidence>
<evidence type="ECO:0000256" key="5">
    <source>
        <dbReference type="ARBA" id="ARBA00022741"/>
    </source>
</evidence>
<keyword evidence="9" id="KW-0464">Manganese</keyword>
<keyword evidence="8" id="KW-0648">Protein biosynthesis</keyword>
<dbReference type="GO" id="GO:0005524">
    <property type="term" value="F:ATP binding"/>
    <property type="evidence" value="ECO:0007669"/>
    <property type="project" value="UniProtKB-UniRule"/>
</dbReference>
<dbReference type="PANTHER" id="PTHR21621:SF0">
    <property type="entry name" value="BETA-CITRYLGLUTAMATE SYNTHASE B-RELATED"/>
    <property type="match status" value="1"/>
</dbReference>
<keyword evidence="5 10" id="KW-0547">Nucleotide-binding</keyword>
<keyword evidence="6 10" id="KW-0067">ATP-binding</keyword>
<comment type="cofactor">
    <cofactor evidence="2">
        <name>Mg(2+)</name>
        <dbReference type="ChEBI" id="CHEBI:18420"/>
    </cofactor>
</comment>
<dbReference type="InterPro" id="IPR036721">
    <property type="entry name" value="RCK_C_sf"/>
</dbReference>
<dbReference type="RefSeq" id="WP_116570324.1">
    <property type="nucleotide sequence ID" value="NZ_QDGZ01000001.1"/>
</dbReference>
<feature type="domain" description="ATP-grasp" evidence="12">
    <location>
        <begin position="104"/>
        <end position="287"/>
    </location>
</feature>
<comment type="caution">
    <text evidence="14">The sequence shown here is derived from an EMBL/GenBank/DDBJ whole genome shotgun (WGS) entry which is preliminary data.</text>
</comment>
<organism evidence="14 15">
    <name type="scientific">Nocardioides gansuensis</name>
    <dbReference type="NCBI Taxonomy" id="2138300"/>
    <lineage>
        <taxon>Bacteria</taxon>
        <taxon>Bacillati</taxon>
        <taxon>Actinomycetota</taxon>
        <taxon>Actinomycetes</taxon>
        <taxon>Propionibacteriales</taxon>
        <taxon>Nocardioidaceae</taxon>
        <taxon>Nocardioides</taxon>
    </lineage>
</organism>
<dbReference type="GO" id="GO:0018169">
    <property type="term" value="F:ribosomal S6-glutamic acid ligase activity"/>
    <property type="evidence" value="ECO:0007669"/>
    <property type="project" value="TreeGrafter"/>
</dbReference>
<accession>A0A2T8FER5</accession>
<keyword evidence="3 14" id="KW-0436">Ligase</keyword>
<dbReference type="SUPFAM" id="SSF116726">
    <property type="entry name" value="TrkA C-terminal domain-like"/>
    <property type="match status" value="1"/>
</dbReference>
<keyword evidence="14" id="KW-0687">Ribonucleoprotein</keyword>
<feature type="compositionally biased region" description="Basic residues" evidence="11">
    <location>
        <begin position="377"/>
        <end position="388"/>
    </location>
</feature>
<evidence type="ECO:0000256" key="6">
    <source>
        <dbReference type="ARBA" id="ARBA00022840"/>
    </source>
</evidence>
<evidence type="ECO:0000313" key="14">
    <source>
        <dbReference type="EMBL" id="PVG84196.1"/>
    </source>
</evidence>
<dbReference type="InterPro" id="IPR013815">
    <property type="entry name" value="ATP_grasp_subdomain_1"/>
</dbReference>
<dbReference type="InterPro" id="IPR013651">
    <property type="entry name" value="ATP-grasp_RimK-type"/>
</dbReference>
<name>A0A2T8FER5_9ACTN</name>
<evidence type="ECO:0000256" key="2">
    <source>
        <dbReference type="ARBA" id="ARBA00001946"/>
    </source>
</evidence>
<evidence type="ECO:0000259" key="12">
    <source>
        <dbReference type="PROSITE" id="PS50975"/>
    </source>
</evidence>
<feature type="domain" description="RCK C-terminal" evidence="13">
    <location>
        <begin position="296"/>
        <end position="380"/>
    </location>
</feature>
<evidence type="ECO:0000256" key="4">
    <source>
        <dbReference type="ARBA" id="ARBA00022723"/>
    </source>
</evidence>
<dbReference type="EMBL" id="QDGZ01000001">
    <property type="protein sequence ID" value="PVG84196.1"/>
    <property type="molecule type" value="Genomic_DNA"/>
</dbReference>
<keyword evidence="4" id="KW-0479">Metal-binding</keyword>
<protein>
    <submittedName>
        <fullName evidence="14">30S ribosomal protein S6--L-glutamate ligase</fullName>
    </submittedName>
</protein>
<dbReference type="OrthoDB" id="3865600at2"/>
<feature type="region of interest" description="Disordered" evidence="11">
    <location>
        <begin position="377"/>
        <end position="396"/>
    </location>
</feature>
<dbReference type="GO" id="GO:0009432">
    <property type="term" value="P:SOS response"/>
    <property type="evidence" value="ECO:0007669"/>
    <property type="project" value="TreeGrafter"/>
</dbReference>
<evidence type="ECO:0000256" key="8">
    <source>
        <dbReference type="ARBA" id="ARBA00022917"/>
    </source>
</evidence>
<evidence type="ECO:0000256" key="7">
    <source>
        <dbReference type="ARBA" id="ARBA00022842"/>
    </source>
</evidence>
<dbReference type="Proteomes" id="UP000246018">
    <property type="component" value="Unassembled WGS sequence"/>
</dbReference>
<dbReference type="GO" id="GO:0006412">
    <property type="term" value="P:translation"/>
    <property type="evidence" value="ECO:0007669"/>
    <property type="project" value="UniProtKB-KW"/>
</dbReference>
<dbReference type="Gene3D" id="3.30.70.1450">
    <property type="entry name" value="Regulator of K+ conductance, C-terminal domain"/>
    <property type="match status" value="1"/>
</dbReference>
<evidence type="ECO:0000313" key="15">
    <source>
        <dbReference type="Proteomes" id="UP000246018"/>
    </source>
</evidence>
<dbReference type="Gene3D" id="3.30.1490.20">
    <property type="entry name" value="ATP-grasp fold, A domain"/>
    <property type="match status" value="1"/>
</dbReference>
<dbReference type="Pfam" id="PF08443">
    <property type="entry name" value="RimK"/>
    <property type="match status" value="1"/>
</dbReference>
<dbReference type="FunFam" id="3.30.470.20:FF:000058">
    <property type="entry name" value="Alpha-aminoadipate--LysW ligase LysX protein"/>
    <property type="match status" value="1"/>
</dbReference>
<dbReference type="InterPro" id="IPR006037">
    <property type="entry name" value="RCK_C"/>
</dbReference>
<dbReference type="InterPro" id="IPR004666">
    <property type="entry name" value="Rp_bS6_RimK/Lys_biosynth_LsyX"/>
</dbReference>
<dbReference type="GO" id="GO:0006813">
    <property type="term" value="P:potassium ion transport"/>
    <property type="evidence" value="ECO:0007669"/>
    <property type="project" value="InterPro"/>
</dbReference>
<dbReference type="GO" id="GO:0005737">
    <property type="term" value="C:cytoplasm"/>
    <property type="evidence" value="ECO:0007669"/>
    <property type="project" value="TreeGrafter"/>
</dbReference>
<dbReference type="PANTHER" id="PTHR21621">
    <property type="entry name" value="RIBOSOMAL PROTEIN S6 MODIFICATION PROTEIN"/>
    <property type="match status" value="1"/>
</dbReference>
<dbReference type="InterPro" id="IPR011761">
    <property type="entry name" value="ATP-grasp"/>
</dbReference>
<comment type="cofactor">
    <cofactor evidence="1">
        <name>Mn(2+)</name>
        <dbReference type="ChEBI" id="CHEBI:29035"/>
    </cofactor>
</comment>
<dbReference type="SUPFAM" id="SSF56059">
    <property type="entry name" value="Glutathione synthetase ATP-binding domain-like"/>
    <property type="match status" value="1"/>
</dbReference>
<sequence>MKLAILSRAPRSYSTQRLRHAAVDRGHEVKVLNTLRFGIDLSGDEPDLLFRGRQLSAYDAVLPRVGSSITYFGTAVVRQFEQMDVYTPNTSYGIANSRDKLRATQILSRHRIEMPATTFVRDRADVIPAIERVGGAPVVIKLLEGTQGIGVILAPELKVAEAIVETLQSTRQNVLIQRFVKESKGRDIRALVVGDRVVAAMRRVAQGDEFRSNVHRGGSVEAVQLDEEFERVAVRSAQIMGLRVAGVDMLEGADGPLVMEVNSSPGLEGIETATKLDVAGAIIDFIDNQVAFPEIDVRQRLSVSTGYGVAEIVVHGGSDMVGKKLSDSGLDDRDITVLTLHRGTQVIPNPRLKTVLEAEDRLLCFGKLEEMRSMIPQRRKRQRVKKLPKQMPVDLG</sequence>
<dbReference type="Gene3D" id="3.30.470.20">
    <property type="entry name" value="ATP-grasp fold, B domain"/>
    <property type="match status" value="1"/>
</dbReference>
<keyword evidence="7" id="KW-0460">Magnesium</keyword>
<proteinExistence type="predicted"/>
<evidence type="ECO:0000256" key="3">
    <source>
        <dbReference type="ARBA" id="ARBA00022598"/>
    </source>
</evidence>
<gene>
    <name evidence="14" type="ORF">DDE18_00705</name>
</gene>
<evidence type="ECO:0000256" key="11">
    <source>
        <dbReference type="SAM" id="MobiDB-lite"/>
    </source>
</evidence>
<keyword evidence="15" id="KW-1185">Reference proteome</keyword>
<dbReference type="GO" id="GO:0005840">
    <property type="term" value="C:ribosome"/>
    <property type="evidence" value="ECO:0007669"/>
    <property type="project" value="UniProtKB-KW"/>
</dbReference>
<dbReference type="GO" id="GO:0046872">
    <property type="term" value="F:metal ion binding"/>
    <property type="evidence" value="ECO:0007669"/>
    <property type="project" value="UniProtKB-KW"/>
</dbReference>
<evidence type="ECO:0000256" key="9">
    <source>
        <dbReference type="ARBA" id="ARBA00023211"/>
    </source>
</evidence>
<keyword evidence="14" id="KW-0689">Ribosomal protein</keyword>
<dbReference type="Pfam" id="PF02080">
    <property type="entry name" value="TrkA_C"/>
    <property type="match status" value="1"/>
</dbReference>
<dbReference type="AlphaFoldDB" id="A0A2T8FER5"/>
<dbReference type="InterPro" id="IPR041107">
    <property type="entry name" value="Rimk_N"/>
</dbReference>
<evidence type="ECO:0000256" key="1">
    <source>
        <dbReference type="ARBA" id="ARBA00001936"/>
    </source>
</evidence>
<dbReference type="NCBIfam" id="TIGR00768">
    <property type="entry name" value="rimK_fam"/>
    <property type="match status" value="1"/>
</dbReference>